<dbReference type="EC" id="1.1.1.291" evidence="7"/>
<dbReference type="InterPro" id="IPR008927">
    <property type="entry name" value="6-PGluconate_DH-like_C_sf"/>
</dbReference>
<evidence type="ECO:0000313" key="6">
    <source>
        <dbReference type="EMBL" id="KRS18548.1"/>
    </source>
</evidence>
<keyword evidence="2" id="KW-0520">NAD</keyword>
<feature type="domain" description="3-hydroxyisobutyrate dehydrogenase-like NAD-binding" evidence="5">
    <location>
        <begin position="163"/>
        <end position="284"/>
    </location>
</feature>
<organism evidence="6 8">
    <name type="scientific">Roseovarius indicus</name>
    <dbReference type="NCBI Taxonomy" id="540747"/>
    <lineage>
        <taxon>Bacteria</taxon>
        <taxon>Pseudomonadati</taxon>
        <taxon>Pseudomonadota</taxon>
        <taxon>Alphaproteobacteria</taxon>
        <taxon>Rhodobacterales</taxon>
        <taxon>Roseobacteraceae</taxon>
        <taxon>Roseovarius</taxon>
    </lineage>
</organism>
<dbReference type="PATRIC" id="fig|540747.5.peg.3768"/>
<dbReference type="GO" id="GO:0050661">
    <property type="term" value="F:NADP binding"/>
    <property type="evidence" value="ECO:0007669"/>
    <property type="project" value="InterPro"/>
</dbReference>
<evidence type="ECO:0000259" key="4">
    <source>
        <dbReference type="Pfam" id="PF03446"/>
    </source>
</evidence>
<dbReference type="PIRSF" id="PIRSF000103">
    <property type="entry name" value="HIBADH"/>
    <property type="match status" value="1"/>
</dbReference>
<dbReference type="InterPro" id="IPR002204">
    <property type="entry name" value="3-OH-isobutyrate_DH-rel_CS"/>
</dbReference>
<dbReference type="EMBL" id="LAXI01000003">
    <property type="protein sequence ID" value="KRS18548.1"/>
    <property type="molecule type" value="Genomic_DNA"/>
</dbReference>
<dbReference type="KEGG" id="rid:RIdsm_01337"/>
<dbReference type="Proteomes" id="UP000325785">
    <property type="component" value="Chromosome"/>
</dbReference>
<dbReference type="PANTHER" id="PTHR22981">
    <property type="entry name" value="3-HYDROXYISOBUTYRATE DEHYDROGENASE-RELATED"/>
    <property type="match status" value="1"/>
</dbReference>
<dbReference type="InterPro" id="IPR029154">
    <property type="entry name" value="HIBADH-like_NADP-bd"/>
</dbReference>
<dbReference type="OrthoDB" id="9812907at2"/>
<dbReference type="SUPFAM" id="SSF48179">
    <property type="entry name" value="6-phosphogluconate dehydrogenase C-terminal domain-like"/>
    <property type="match status" value="1"/>
</dbReference>
<evidence type="ECO:0000259" key="5">
    <source>
        <dbReference type="Pfam" id="PF14833"/>
    </source>
</evidence>
<dbReference type="Gene3D" id="1.10.1040.10">
    <property type="entry name" value="N-(1-d-carboxylethyl)-l-norvaline Dehydrogenase, domain 2"/>
    <property type="match status" value="1"/>
</dbReference>
<evidence type="ECO:0000313" key="9">
    <source>
        <dbReference type="Proteomes" id="UP000325785"/>
    </source>
</evidence>
<dbReference type="SUPFAM" id="SSF51735">
    <property type="entry name" value="NAD(P)-binding Rossmann-fold domains"/>
    <property type="match status" value="1"/>
</dbReference>
<dbReference type="GO" id="GO:0051287">
    <property type="term" value="F:NAD binding"/>
    <property type="evidence" value="ECO:0007669"/>
    <property type="project" value="InterPro"/>
</dbReference>
<dbReference type="InterPro" id="IPR036291">
    <property type="entry name" value="NAD(P)-bd_dom_sf"/>
</dbReference>
<feature type="active site" evidence="3">
    <location>
        <position position="169"/>
    </location>
</feature>
<dbReference type="EMBL" id="CP031598">
    <property type="protein sequence ID" value="QEW25550.1"/>
    <property type="molecule type" value="Genomic_DNA"/>
</dbReference>
<dbReference type="InterPro" id="IPR006115">
    <property type="entry name" value="6PGDH_NADP-bd"/>
</dbReference>
<keyword evidence="8" id="KW-1185">Reference proteome</keyword>
<evidence type="ECO:0000256" key="1">
    <source>
        <dbReference type="ARBA" id="ARBA00023002"/>
    </source>
</evidence>
<dbReference type="GO" id="GO:0043718">
    <property type="term" value="F:2-hydroxymethylglutarate dehydrogenase activity"/>
    <property type="evidence" value="ECO:0007669"/>
    <property type="project" value="UniProtKB-EC"/>
</dbReference>
<name>A0A0T5PBZ9_9RHOB</name>
<dbReference type="InterPro" id="IPR015815">
    <property type="entry name" value="HIBADH-related"/>
</dbReference>
<evidence type="ECO:0000313" key="8">
    <source>
        <dbReference type="Proteomes" id="UP000051401"/>
    </source>
</evidence>
<dbReference type="Pfam" id="PF14833">
    <property type="entry name" value="NAD_binding_11"/>
    <property type="match status" value="1"/>
</dbReference>
<reference evidence="7 9" key="2">
    <citation type="submission" date="2018-08" db="EMBL/GenBank/DDBJ databases">
        <title>Genetic Globetrotter - A new plasmid hitch-hiking vast phylogenetic and geographic distances.</title>
        <authorList>
            <person name="Vollmers J."/>
            <person name="Petersen J."/>
        </authorList>
    </citation>
    <scope>NUCLEOTIDE SEQUENCE [LARGE SCALE GENOMIC DNA]</scope>
    <source>
        <strain evidence="7 9">DSM 26383</strain>
    </source>
</reference>
<evidence type="ECO:0000256" key="3">
    <source>
        <dbReference type="PIRSR" id="PIRSR000103-1"/>
    </source>
</evidence>
<dbReference type="GO" id="GO:0016054">
    <property type="term" value="P:organic acid catabolic process"/>
    <property type="evidence" value="ECO:0007669"/>
    <property type="project" value="UniProtKB-ARBA"/>
</dbReference>
<dbReference type="STRING" id="540747.SAMN04488031_104209"/>
<accession>A0A0T5PBZ9</accession>
<dbReference type="AlphaFoldDB" id="A0A0T5PBZ9"/>
<dbReference type="InterPro" id="IPR013328">
    <property type="entry name" value="6PGD_dom2"/>
</dbReference>
<protein>
    <submittedName>
        <fullName evidence="7">2-(Hydroxymethyl)glutarate dehydrogenase</fullName>
        <ecNumber evidence="7">1.1.1.291</ecNumber>
    </submittedName>
</protein>
<dbReference type="Proteomes" id="UP000051401">
    <property type="component" value="Unassembled WGS sequence"/>
</dbReference>
<dbReference type="Gene3D" id="3.40.50.720">
    <property type="entry name" value="NAD(P)-binding Rossmann-like Domain"/>
    <property type="match status" value="1"/>
</dbReference>
<feature type="domain" description="6-phosphogluconate dehydrogenase NADP-binding" evidence="4">
    <location>
        <begin position="2"/>
        <end position="159"/>
    </location>
</feature>
<reference evidence="6 8" key="1">
    <citation type="submission" date="2015-04" db="EMBL/GenBank/DDBJ databases">
        <title>The draft genome sequence of Roseovarius indicus B108T.</title>
        <authorList>
            <person name="Li G."/>
            <person name="Lai Q."/>
            <person name="Shao Z."/>
            <person name="Yan P."/>
        </authorList>
    </citation>
    <scope>NUCLEOTIDE SEQUENCE [LARGE SCALE GENOMIC DNA]</scope>
    <source>
        <strain evidence="6 8">B108</strain>
    </source>
</reference>
<keyword evidence="1 7" id="KW-0560">Oxidoreductase</keyword>
<dbReference type="PROSITE" id="PS00895">
    <property type="entry name" value="3_HYDROXYISOBUT_DH"/>
    <property type="match status" value="1"/>
</dbReference>
<evidence type="ECO:0000313" key="7">
    <source>
        <dbReference type="EMBL" id="QEW25550.1"/>
    </source>
</evidence>
<proteinExistence type="predicted"/>
<gene>
    <name evidence="7" type="primary">hgd_5</name>
    <name evidence="7" type="ORF">RIdsm_01337</name>
    <name evidence="6" type="ORF">XM52_07030</name>
</gene>
<dbReference type="PANTHER" id="PTHR22981:SF7">
    <property type="entry name" value="3-HYDROXYISOBUTYRATE DEHYDROGENASE, MITOCHONDRIAL"/>
    <property type="match status" value="1"/>
</dbReference>
<evidence type="ECO:0000256" key="2">
    <source>
        <dbReference type="ARBA" id="ARBA00023027"/>
    </source>
</evidence>
<sequence>MKVGFVGLGRMGNPMARRLIGAGHDLVVSDTSADALQDLAAAGATPAASLAELGAKVDIVVLSLPTPAVVEAVALGSGGLAEAGVRIIVDLSTTGPTVTQSLATRLGEKGVTLIDAPVSGGISGAEAGSLTLMTSGPRKTYDEITPLLEPIGSKVFYLGETPGAGQLMKVINNTLCAASVIAAFEGLVVGAKAGLDTDTMLDVLNASSGQSFATSVKIPQCIADRSFPMRFTTELLDKDVRLCLGEAERLGVPMPVNRLVQQMLAMGMGAGHAQQDYANVIKLYEGWAGAEVGRRNGEEI</sequence>
<dbReference type="Pfam" id="PF03446">
    <property type="entry name" value="NAD_binding_2"/>
    <property type="match status" value="1"/>
</dbReference>